<feature type="domain" description="Acetyl-coenzyme A synthetase N-terminal" evidence="9">
    <location>
        <begin position="13"/>
        <end position="68"/>
    </location>
</feature>
<evidence type="ECO:0000313" key="11">
    <source>
        <dbReference type="Proteomes" id="UP000305848"/>
    </source>
</evidence>
<comment type="similarity">
    <text evidence="1">Belongs to the ATP-dependent AMP-binding enzyme family.</text>
</comment>
<evidence type="ECO:0000256" key="1">
    <source>
        <dbReference type="ARBA" id="ARBA00006432"/>
    </source>
</evidence>
<dbReference type="Proteomes" id="UP000305848">
    <property type="component" value="Unassembled WGS sequence"/>
</dbReference>
<dbReference type="PANTHER" id="PTHR24095">
    <property type="entry name" value="ACETYL-COENZYME A SYNTHETASE"/>
    <property type="match status" value="1"/>
</dbReference>
<name>A0A4U3L6Q8_9BACT</name>
<feature type="domain" description="AMP-binding enzyme C-terminal" evidence="8">
    <location>
        <begin position="526"/>
        <end position="604"/>
    </location>
</feature>
<proteinExistence type="inferred from homology"/>
<dbReference type="Pfam" id="PF00501">
    <property type="entry name" value="AMP-binding"/>
    <property type="match status" value="1"/>
</dbReference>
<dbReference type="InterPro" id="IPR045851">
    <property type="entry name" value="AMP-bd_C_sf"/>
</dbReference>
<dbReference type="InterPro" id="IPR042099">
    <property type="entry name" value="ANL_N_sf"/>
</dbReference>
<dbReference type="FunFam" id="3.40.50.12780:FF:000001">
    <property type="entry name" value="Acetyl-coenzyme A synthetase"/>
    <property type="match status" value="1"/>
</dbReference>
<dbReference type="Gene3D" id="3.40.50.12780">
    <property type="entry name" value="N-terminal domain of ligase-like"/>
    <property type="match status" value="1"/>
</dbReference>
<organism evidence="10 11">
    <name type="scientific">Ilyomonas limi</name>
    <dbReference type="NCBI Taxonomy" id="2575867"/>
    <lineage>
        <taxon>Bacteria</taxon>
        <taxon>Pseudomonadati</taxon>
        <taxon>Bacteroidota</taxon>
        <taxon>Chitinophagia</taxon>
        <taxon>Chitinophagales</taxon>
        <taxon>Chitinophagaceae</taxon>
        <taxon>Ilyomonas</taxon>
    </lineage>
</organism>
<dbReference type="PANTHER" id="PTHR24095:SF14">
    <property type="entry name" value="ACETYL-COENZYME A SYNTHETASE 1"/>
    <property type="match status" value="1"/>
</dbReference>
<dbReference type="NCBIfam" id="TIGR02188">
    <property type="entry name" value="Ac_CoA_lig_AcsA"/>
    <property type="match status" value="1"/>
</dbReference>
<dbReference type="SUPFAM" id="SSF56801">
    <property type="entry name" value="Acetyl-CoA synthetase-like"/>
    <property type="match status" value="1"/>
</dbReference>
<evidence type="ECO:0000259" key="9">
    <source>
        <dbReference type="Pfam" id="PF16177"/>
    </source>
</evidence>
<feature type="domain" description="AMP-dependent synthetase/ligase" evidence="7">
    <location>
        <begin position="71"/>
        <end position="465"/>
    </location>
</feature>
<evidence type="ECO:0000256" key="4">
    <source>
        <dbReference type="ARBA" id="ARBA00022840"/>
    </source>
</evidence>
<dbReference type="GO" id="GO:0003987">
    <property type="term" value="F:acetate-CoA ligase activity"/>
    <property type="evidence" value="ECO:0007669"/>
    <property type="project" value="UniProtKB-UniRule"/>
</dbReference>
<dbReference type="RefSeq" id="WP_137261302.1">
    <property type="nucleotide sequence ID" value="NZ_SZQL01000005.1"/>
</dbReference>
<evidence type="ECO:0000259" key="7">
    <source>
        <dbReference type="Pfam" id="PF00501"/>
    </source>
</evidence>
<evidence type="ECO:0000259" key="8">
    <source>
        <dbReference type="Pfam" id="PF13193"/>
    </source>
</evidence>
<dbReference type="InterPro" id="IPR011904">
    <property type="entry name" value="Ac_CoA_lig"/>
</dbReference>
<dbReference type="CDD" id="cd05966">
    <property type="entry name" value="ACS"/>
    <property type="match status" value="1"/>
</dbReference>
<keyword evidence="11" id="KW-1185">Reference proteome</keyword>
<dbReference type="InterPro" id="IPR025110">
    <property type="entry name" value="AMP-bd_C"/>
</dbReference>
<sequence length="641" mass="71579">MSYPYQLKTFEEYKEAYQKSVDDPEGFWGDIAQHFYWRQPWNKVLNWNFTEPKAEWFAGGKLNITENCIDRHLETMGEQPAIIWEPNNPEDRVRVVTYNRLHKRVCQFAQVLKNNGVKKGDRVCIYMGMVPELAYAVLGCARIGAIHSVVFGGFSAQSIANRLEDAQAQYIVTADGAYRGDKVIPLKDVVDDALIGNKTVKKIIVYTRTRLPVSMLKGRDVWWEDEMEYAETQVEKEGVVSCPAEVMDAEDPLFILYTSGSTGKPKGVVHTCGGYMVYTAYTFVNVFQYQPGQIYFCTADIGWITGHSYILYGPLSVGATSLMFEGVPTWPDAGRFWDIVDKFKVNILYTAPTAIRSLMGFGLQPFDGKDLSSLKVLGTVGEPINEEAWHWYDEHVGKKRCPIVDTWWQTETAGIMISNLAGVTPSKPTFATLPLPGVQPVLVDENGNEVEGNNVSGNLCIKAPWPGILRTTYGDHERCRLNYFSTYPNLYFTGDGALRDETGFYRITGRVDDVLNVSGHRIGTAEVENAINMHAGVVESAVVGYPHTIKGQGIYAYVIFSGGSHDLELSKKDITATVSRIIGPIAKPDKIQFVKGLPKTRSGKIMRRILRKIAEGDLQNVGDITTLLDPAVVEDIKNGRL</sequence>
<dbReference type="Gene3D" id="3.30.300.30">
    <property type="match status" value="1"/>
</dbReference>
<keyword evidence="4" id="KW-0067">ATP-binding</keyword>
<evidence type="ECO:0000256" key="6">
    <source>
        <dbReference type="NCBIfam" id="TIGR02188"/>
    </source>
</evidence>
<dbReference type="EMBL" id="SZQL01000005">
    <property type="protein sequence ID" value="TKK69307.1"/>
    <property type="molecule type" value="Genomic_DNA"/>
</dbReference>
<dbReference type="Pfam" id="PF16177">
    <property type="entry name" value="ACAS_N"/>
    <property type="match status" value="1"/>
</dbReference>
<dbReference type="NCBIfam" id="NF001208">
    <property type="entry name" value="PRK00174.1"/>
    <property type="match status" value="1"/>
</dbReference>
<dbReference type="InterPro" id="IPR020845">
    <property type="entry name" value="AMP-binding_CS"/>
</dbReference>
<comment type="caution">
    <text evidence="10">The sequence shown here is derived from an EMBL/GenBank/DDBJ whole genome shotgun (WGS) entry which is preliminary data.</text>
</comment>
<evidence type="ECO:0000256" key="3">
    <source>
        <dbReference type="ARBA" id="ARBA00022741"/>
    </source>
</evidence>
<reference evidence="10 11" key="1">
    <citation type="submission" date="2019-05" db="EMBL/GenBank/DDBJ databases">
        <title>Panacibacter sp. strain 17mud1-8 Genome sequencing and assembly.</title>
        <authorList>
            <person name="Chhetri G."/>
        </authorList>
    </citation>
    <scope>NUCLEOTIDE SEQUENCE [LARGE SCALE GENOMIC DNA]</scope>
    <source>
        <strain evidence="10 11">17mud1-8</strain>
    </source>
</reference>
<dbReference type="EC" id="6.2.1.1" evidence="6"/>
<dbReference type="Pfam" id="PF13193">
    <property type="entry name" value="AMP-binding_C"/>
    <property type="match status" value="1"/>
</dbReference>
<dbReference type="OrthoDB" id="9778383at2"/>
<keyword evidence="2 10" id="KW-0436">Ligase</keyword>
<evidence type="ECO:0000256" key="5">
    <source>
        <dbReference type="ARBA" id="ARBA00022990"/>
    </source>
</evidence>
<dbReference type="PROSITE" id="PS00455">
    <property type="entry name" value="AMP_BINDING"/>
    <property type="match status" value="1"/>
</dbReference>
<dbReference type="InterPro" id="IPR000873">
    <property type="entry name" value="AMP-dep_synth/lig_dom"/>
</dbReference>
<keyword evidence="5" id="KW-0007">Acetylation</keyword>
<accession>A0A4U3L6Q8</accession>
<evidence type="ECO:0000256" key="2">
    <source>
        <dbReference type="ARBA" id="ARBA00022598"/>
    </source>
</evidence>
<dbReference type="GO" id="GO:0019427">
    <property type="term" value="P:acetyl-CoA biosynthetic process from acetate"/>
    <property type="evidence" value="ECO:0007669"/>
    <property type="project" value="UniProtKB-UniRule"/>
</dbReference>
<dbReference type="GO" id="GO:0005524">
    <property type="term" value="F:ATP binding"/>
    <property type="evidence" value="ECO:0007669"/>
    <property type="project" value="UniProtKB-KW"/>
</dbReference>
<gene>
    <name evidence="10" type="primary">acs</name>
    <name evidence="10" type="ORF">FC093_08300</name>
</gene>
<dbReference type="GO" id="GO:0016208">
    <property type="term" value="F:AMP binding"/>
    <property type="evidence" value="ECO:0007669"/>
    <property type="project" value="InterPro"/>
</dbReference>
<dbReference type="AlphaFoldDB" id="A0A4U3L6Q8"/>
<dbReference type="InterPro" id="IPR032387">
    <property type="entry name" value="ACAS_N"/>
</dbReference>
<keyword evidence="3" id="KW-0547">Nucleotide-binding</keyword>
<protein>
    <recommendedName>
        <fullName evidence="6">Acetate--CoA ligase</fullName>
        <ecNumber evidence="6">6.2.1.1</ecNumber>
    </recommendedName>
</protein>
<evidence type="ECO:0000313" key="10">
    <source>
        <dbReference type="EMBL" id="TKK69307.1"/>
    </source>
</evidence>